<keyword evidence="2" id="KW-1185">Reference proteome</keyword>
<sequence>MAGIISKKIPLGQVTRTFKSPIARTWALWSSFGAAHLYIAGCDAVELQGFGVGSVRVLSIYGGKVQETLAYVDPKVHTFGYSIANSPGLPVVNPFGQIQLRELGKSETQITWTGFADSVTPGAENSMKEQLAKLYNDSIDKARKTLEAPSE</sequence>
<dbReference type="SUPFAM" id="SSF55961">
    <property type="entry name" value="Bet v1-like"/>
    <property type="match status" value="1"/>
</dbReference>
<comment type="caution">
    <text evidence="1">The sequence shown here is derived from an EMBL/GenBank/DDBJ whole genome shotgun (WGS) entry which is preliminary data.</text>
</comment>
<dbReference type="Proteomes" id="UP001498421">
    <property type="component" value="Unassembled WGS sequence"/>
</dbReference>
<evidence type="ECO:0008006" key="3">
    <source>
        <dbReference type="Google" id="ProtNLM"/>
    </source>
</evidence>
<proteinExistence type="predicted"/>
<dbReference type="Gene3D" id="3.30.530.20">
    <property type="match status" value="1"/>
</dbReference>
<dbReference type="InterPro" id="IPR023393">
    <property type="entry name" value="START-like_dom_sf"/>
</dbReference>
<dbReference type="EMBL" id="JAZAVK010000095">
    <property type="protein sequence ID" value="KAK7423844.1"/>
    <property type="molecule type" value="Genomic_DNA"/>
</dbReference>
<evidence type="ECO:0000313" key="1">
    <source>
        <dbReference type="EMBL" id="KAK7423844.1"/>
    </source>
</evidence>
<dbReference type="Pfam" id="PF10604">
    <property type="entry name" value="Polyketide_cyc2"/>
    <property type="match status" value="1"/>
</dbReference>
<dbReference type="CDD" id="cd07821">
    <property type="entry name" value="PYR_PYL_RCAR_like"/>
    <property type="match status" value="1"/>
</dbReference>
<reference evidence="1 2" key="1">
    <citation type="journal article" date="2025" name="Microbiol. Resour. Announc.">
        <title>Draft genome sequences for Neonectria magnoliae and Neonectria punicea, canker pathogens of Liriodendron tulipifera and Acer saccharum in West Virginia.</title>
        <authorList>
            <person name="Petronek H.M."/>
            <person name="Kasson M.T."/>
            <person name="Metheny A.M."/>
            <person name="Stauder C.M."/>
            <person name="Lovett B."/>
            <person name="Lynch S.C."/>
            <person name="Garnas J.R."/>
            <person name="Kasson L.R."/>
            <person name="Stajich J.E."/>
        </authorList>
    </citation>
    <scope>NUCLEOTIDE SEQUENCE [LARGE SCALE GENOMIC DNA]</scope>
    <source>
        <strain evidence="1 2">NRRL 64651</strain>
    </source>
</reference>
<evidence type="ECO:0000313" key="2">
    <source>
        <dbReference type="Proteomes" id="UP001498421"/>
    </source>
</evidence>
<dbReference type="InterPro" id="IPR019587">
    <property type="entry name" value="Polyketide_cyclase/dehydratase"/>
</dbReference>
<protein>
    <recommendedName>
        <fullName evidence="3">SRPBCC family protein</fullName>
    </recommendedName>
</protein>
<gene>
    <name evidence="1" type="ORF">QQZ08_008888</name>
</gene>
<name>A0ABR1HSP6_9HYPO</name>
<organism evidence="1 2">
    <name type="scientific">Neonectria magnoliae</name>
    <dbReference type="NCBI Taxonomy" id="2732573"/>
    <lineage>
        <taxon>Eukaryota</taxon>
        <taxon>Fungi</taxon>
        <taxon>Dikarya</taxon>
        <taxon>Ascomycota</taxon>
        <taxon>Pezizomycotina</taxon>
        <taxon>Sordariomycetes</taxon>
        <taxon>Hypocreomycetidae</taxon>
        <taxon>Hypocreales</taxon>
        <taxon>Nectriaceae</taxon>
        <taxon>Neonectria</taxon>
    </lineage>
</organism>
<accession>A0ABR1HSP6</accession>